<feature type="transmembrane region" description="Helical" evidence="1">
    <location>
        <begin position="92"/>
        <end position="115"/>
    </location>
</feature>
<dbReference type="AlphaFoldDB" id="A0A1G2R474"/>
<dbReference type="Proteomes" id="UP000178092">
    <property type="component" value="Unassembled WGS sequence"/>
</dbReference>
<keyword evidence="1" id="KW-0472">Membrane</keyword>
<evidence type="ECO:0000256" key="1">
    <source>
        <dbReference type="SAM" id="Phobius"/>
    </source>
</evidence>
<gene>
    <name evidence="2" type="ORF">A3C04_01975</name>
</gene>
<reference evidence="2 3" key="1">
    <citation type="journal article" date="2016" name="Nat. Commun.">
        <title>Thousands of microbial genomes shed light on interconnected biogeochemical processes in an aquifer system.</title>
        <authorList>
            <person name="Anantharaman K."/>
            <person name="Brown C.T."/>
            <person name="Hug L.A."/>
            <person name="Sharon I."/>
            <person name="Castelle C.J."/>
            <person name="Probst A.J."/>
            <person name="Thomas B.C."/>
            <person name="Singh A."/>
            <person name="Wilkins M.J."/>
            <person name="Karaoz U."/>
            <person name="Brodie E.L."/>
            <person name="Williams K.H."/>
            <person name="Hubbard S.S."/>
            <person name="Banfield J.F."/>
        </authorList>
    </citation>
    <scope>NUCLEOTIDE SEQUENCE [LARGE SCALE GENOMIC DNA]</scope>
</reference>
<protein>
    <submittedName>
        <fullName evidence="2">Uncharacterized protein</fullName>
    </submittedName>
</protein>
<feature type="transmembrane region" description="Helical" evidence="1">
    <location>
        <begin position="64"/>
        <end position="80"/>
    </location>
</feature>
<dbReference type="EMBL" id="MHTV01000006">
    <property type="protein sequence ID" value="OHA67665.1"/>
    <property type="molecule type" value="Genomic_DNA"/>
</dbReference>
<keyword evidence="1" id="KW-0812">Transmembrane</keyword>
<comment type="caution">
    <text evidence="2">The sequence shown here is derived from an EMBL/GenBank/DDBJ whole genome shotgun (WGS) entry which is preliminary data.</text>
</comment>
<accession>A0A1G2R474</accession>
<evidence type="ECO:0000313" key="3">
    <source>
        <dbReference type="Proteomes" id="UP000178092"/>
    </source>
</evidence>
<name>A0A1G2R474_9BACT</name>
<sequence>MGLPLMLVLRLLVPLLIVRWPFAGGVIAMLLDGADVIIIDVVGKGLFPGLEEAYFPRYHSIDKMLDMYYLSVMFWISLSWKEKIARNTSIMLFAWRTIGVILFEITQIRFFLFLAPNLFENFFLFYAAMRTFKPEWKVKTKKRMAIALVLLYIPKFGQEWILHVQQAAPWNWLKETFFPWLPR</sequence>
<keyword evidence="1" id="KW-1133">Transmembrane helix</keyword>
<proteinExistence type="predicted"/>
<evidence type="ECO:0000313" key="2">
    <source>
        <dbReference type="EMBL" id="OHA67665.1"/>
    </source>
</evidence>
<organism evidence="2 3">
    <name type="scientific">Candidatus Wildermuthbacteria bacterium RIFCSPHIGHO2_02_FULL_45_25</name>
    <dbReference type="NCBI Taxonomy" id="1802450"/>
    <lineage>
        <taxon>Bacteria</taxon>
        <taxon>Candidatus Wildermuthiibacteriota</taxon>
    </lineage>
</organism>